<name>W9RXC6_9ROSA</name>
<evidence type="ECO:0000313" key="1">
    <source>
        <dbReference type="EMBL" id="EXB96856.1"/>
    </source>
</evidence>
<reference evidence="2" key="1">
    <citation type="submission" date="2013-01" db="EMBL/GenBank/DDBJ databases">
        <title>Draft Genome Sequence of a Mulberry Tree, Morus notabilis C.K. Schneid.</title>
        <authorList>
            <person name="He N."/>
            <person name="Zhao S."/>
        </authorList>
    </citation>
    <scope>NUCLEOTIDE SEQUENCE</scope>
</reference>
<keyword evidence="2" id="KW-1185">Reference proteome</keyword>
<organism evidence="1 2">
    <name type="scientific">Morus notabilis</name>
    <dbReference type="NCBI Taxonomy" id="981085"/>
    <lineage>
        <taxon>Eukaryota</taxon>
        <taxon>Viridiplantae</taxon>
        <taxon>Streptophyta</taxon>
        <taxon>Embryophyta</taxon>
        <taxon>Tracheophyta</taxon>
        <taxon>Spermatophyta</taxon>
        <taxon>Magnoliopsida</taxon>
        <taxon>eudicotyledons</taxon>
        <taxon>Gunneridae</taxon>
        <taxon>Pentapetalae</taxon>
        <taxon>rosids</taxon>
        <taxon>fabids</taxon>
        <taxon>Rosales</taxon>
        <taxon>Moraceae</taxon>
        <taxon>Moreae</taxon>
        <taxon>Morus</taxon>
    </lineage>
</organism>
<dbReference type="EMBL" id="KE345251">
    <property type="protein sequence ID" value="EXB96856.1"/>
    <property type="molecule type" value="Genomic_DNA"/>
</dbReference>
<evidence type="ECO:0000313" key="2">
    <source>
        <dbReference type="Proteomes" id="UP000030645"/>
    </source>
</evidence>
<gene>
    <name evidence="1" type="ORF">L484_016626</name>
</gene>
<sequence length="77" mass="8485">MSHHVCSAFPEYGVPDDDSYLTWIKAMTRGARSLFDVSAHIFSHNNCPPGRGFLLDWLEIGLDLPWRSFSSASGVGG</sequence>
<accession>W9RXC6</accession>
<proteinExistence type="predicted"/>
<dbReference type="AlphaFoldDB" id="W9RXC6"/>
<protein>
    <submittedName>
        <fullName evidence="1">Uncharacterized protein</fullName>
    </submittedName>
</protein>
<dbReference type="Proteomes" id="UP000030645">
    <property type="component" value="Unassembled WGS sequence"/>
</dbReference>